<evidence type="ECO:0000313" key="4">
    <source>
        <dbReference type="Proteomes" id="UP001345827"/>
    </source>
</evidence>
<comment type="caution">
    <text evidence="3">The sequence shown here is derived from an EMBL/GenBank/DDBJ whole genome shotgun (WGS) entry which is preliminary data.</text>
</comment>
<feature type="region of interest" description="Disordered" evidence="2">
    <location>
        <begin position="1"/>
        <end position="31"/>
    </location>
</feature>
<organism evidence="3 4">
    <name type="scientific">Vermiconidia calcicola</name>
    <dbReference type="NCBI Taxonomy" id="1690605"/>
    <lineage>
        <taxon>Eukaryota</taxon>
        <taxon>Fungi</taxon>
        <taxon>Dikarya</taxon>
        <taxon>Ascomycota</taxon>
        <taxon>Pezizomycotina</taxon>
        <taxon>Dothideomycetes</taxon>
        <taxon>Dothideomycetidae</taxon>
        <taxon>Mycosphaerellales</taxon>
        <taxon>Extremaceae</taxon>
        <taxon>Vermiconidia</taxon>
    </lineage>
</organism>
<dbReference type="PANTHER" id="PTHR46910">
    <property type="entry name" value="TRANSCRIPTION FACTOR PDR1"/>
    <property type="match status" value="1"/>
</dbReference>
<gene>
    <name evidence="3" type="ORF">LTR25_007363</name>
</gene>
<keyword evidence="1" id="KW-0539">Nucleus</keyword>
<sequence>MRKVCDDIQSSTNHFSNVHSRRPSMKRRHHDNHDAALKGRLTYPANLVYPLDLARAFEAKRGAASTACSYEDHANQSPLTETVQSADTSTVILQAALPVFRLGYDRVLQYITMFRNEVYPMYPCIGLEFARNKIDALFAEPSPSSTGERQELDVDLIDIEITKVVLAISMLIESDGHNPLSSDLEAHLIWNVDIKQEAVQIEDIIMATLMTIYFILEDQPVKAWRMSGFGAKACLELGLHKESSLDTRDDSLADKAFLKDIFSCVYDLDKRSSFYTNLPWTLHEKDLDENVFDLNGRHPYLSAMVRVNRVHSEIVELINSSPGLGTKEIDERAEFLGYRLQKLVEIIHESEMFPPESPEPLPPPATRTVMEAFVALRTTHIRMLTHMRSLSSFETFSRRPQSVQILISLAISSVDLHGKIVFAGGDEGASRLLRTTIDKLLTVCVSCMFLAASYDPQVYGPICRNAFHTAIDILSQAQSLPSVHSSKTMLSSLADLRRMGESIQMPALDRSTLSTSAVGTDGSATQNHQVQPDFGEMDFSILSETPNHELFASMGDVDSNWEFEVENLPFG</sequence>
<feature type="compositionally biased region" description="Polar residues" evidence="2">
    <location>
        <begin position="8"/>
        <end position="18"/>
    </location>
</feature>
<dbReference type="CDD" id="cd12148">
    <property type="entry name" value="fungal_TF_MHR"/>
    <property type="match status" value="1"/>
</dbReference>
<protein>
    <recommendedName>
        <fullName evidence="5">Transcription factor domain-containing protein</fullName>
    </recommendedName>
</protein>
<dbReference type="InterPro" id="IPR050987">
    <property type="entry name" value="AtrR-like"/>
</dbReference>
<evidence type="ECO:0000256" key="2">
    <source>
        <dbReference type="SAM" id="MobiDB-lite"/>
    </source>
</evidence>
<dbReference type="Proteomes" id="UP001345827">
    <property type="component" value="Unassembled WGS sequence"/>
</dbReference>
<feature type="compositionally biased region" description="Basic residues" evidence="2">
    <location>
        <begin position="19"/>
        <end position="30"/>
    </location>
</feature>
<proteinExistence type="predicted"/>
<dbReference type="AlphaFoldDB" id="A0AAV9Q233"/>
<keyword evidence="4" id="KW-1185">Reference proteome</keyword>
<name>A0AAV9Q233_9PEZI</name>
<evidence type="ECO:0008006" key="5">
    <source>
        <dbReference type="Google" id="ProtNLM"/>
    </source>
</evidence>
<dbReference type="GO" id="GO:0003700">
    <property type="term" value="F:DNA-binding transcription factor activity"/>
    <property type="evidence" value="ECO:0007669"/>
    <property type="project" value="InterPro"/>
</dbReference>
<accession>A0AAV9Q233</accession>
<evidence type="ECO:0000313" key="3">
    <source>
        <dbReference type="EMBL" id="KAK5533497.1"/>
    </source>
</evidence>
<evidence type="ECO:0000256" key="1">
    <source>
        <dbReference type="ARBA" id="ARBA00023242"/>
    </source>
</evidence>
<dbReference type="EMBL" id="JAXLQG010000013">
    <property type="protein sequence ID" value="KAK5533497.1"/>
    <property type="molecule type" value="Genomic_DNA"/>
</dbReference>
<reference evidence="3 4" key="1">
    <citation type="submission" date="2023-06" db="EMBL/GenBank/DDBJ databases">
        <title>Black Yeasts Isolated from many extreme environments.</title>
        <authorList>
            <person name="Coleine C."/>
            <person name="Stajich J.E."/>
            <person name="Selbmann L."/>
        </authorList>
    </citation>
    <scope>NUCLEOTIDE SEQUENCE [LARGE SCALE GENOMIC DNA]</scope>
    <source>
        <strain evidence="3 4">CCFEE 5887</strain>
    </source>
</reference>
<dbReference type="PANTHER" id="PTHR46910:SF13">
    <property type="entry name" value="SPECIFIC TRANSCRIPTION FACTOR, PUTATIVE (AFU_ORTHOLOGUE AFUA_4G06190)-RELATED"/>
    <property type="match status" value="1"/>
</dbReference>